<name>A0ABM8EN33_9BACT</name>
<evidence type="ECO:0000259" key="4">
    <source>
        <dbReference type="PROSITE" id="PS51194"/>
    </source>
</evidence>
<keyword evidence="2 5" id="KW-0347">Helicase</keyword>
<dbReference type="SMART" id="SM00490">
    <property type="entry name" value="HELICc"/>
    <property type="match status" value="1"/>
</dbReference>
<dbReference type="PROSITE" id="PS51194">
    <property type="entry name" value="HELICASE_CTER"/>
    <property type="match status" value="1"/>
</dbReference>
<dbReference type="PIRSF" id="PIRSF005496">
    <property type="entry name" value="ATP_hel_hrpB"/>
    <property type="match status" value="1"/>
</dbReference>
<dbReference type="SUPFAM" id="SSF52540">
    <property type="entry name" value="P-loop containing nucleoside triphosphate hydrolases"/>
    <property type="match status" value="1"/>
</dbReference>
<dbReference type="EMBL" id="AP027151">
    <property type="protein sequence ID" value="BDV43433.1"/>
    <property type="molecule type" value="Genomic_DNA"/>
</dbReference>
<sequence>MLEPRRLAASNAARWMAATLGEEVGATVGYAIRFERTVSARTRIEVVTEGILTRRLQADPFLEDVGVVIFDEFHERSIHADLALALCRDVQRSVRDDLRILVMSATLAAEPVARLLDAPILVSEGRSFPVVTHYLAPPPREQLAESVARAVLRAYGETDGDILAFLPGAGEIRHCQRLLAAGGGKRGPLLVVPLYGDLPFAAQERAIAPAAERKVVLATNIAETSLTIEGVRVVVDGGYGRRLRFDPATGLNRLVTERISAASAVQRTGRAGRLGPGSCYRLWSEPVQQTLIPYDPPEICRSDLASLALELAAWGVTDAAALAWVDQPPAAALEEGRQLLRTLGALDTEGRITAAGRAMSVLPVHPRLAHLLLAAGRRGEEWLACDIAALLSERDILRFSAAEMAVRHESDLLARLEALQSWRRGDRGMPGIDGHGCRIVDRTATQLRRLLGVNSSAPSGLPAAADVSVLLAQAYPDRVALCREQGTRRYLLAGGRGARLGEQSAVHDEPLLVAYVLERGVGGEDLIRQASALPETLFRREFAGELVRRREVAWDERERKVVVREEERYGSLVLRSRPCRATDDELRAALLDGLARQQGLDFLNWTTRARQFVERVRFLADLCPDDGWPDFSAARLIATLAEWLGPYLGKARSSADVAAIDPLPAVQALLSWEQLRRLDEGAPTHLTVPSGSRIPLEYGGGAGPTLAVKLQEMFGLAETPSVAWGRVPVVVHLLSPAGRPLQVTADLRGFWDGAYREVKKEMKGRYPKHPWPDDPWLAVPTRRTKRSGEH</sequence>
<dbReference type="Pfam" id="PF00271">
    <property type="entry name" value="Helicase_C"/>
    <property type="match status" value="1"/>
</dbReference>
<organism evidence="5 6">
    <name type="scientific">Geotalea uraniireducens</name>
    <dbReference type="NCBI Taxonomy" id="351604"/>
    <lineage>
        <taxon>Bacteria</taxon>
        <taxon>Pseudomonadati</taxon>
        <taxon>Thermodesulfobacteriota</taxon>
        <taxon>Desulfuromonadia</taxon>
        <taxon>Geobacterales</taxon>
        <taxon>Geobacteraceae</taxon>
        <taxon>Geotalea</taxon>
    </lineage>
</organism>
<accession>A0ABM8EN33</accession>
<dbReference type="InterPro" id="IPR013689">
    <property type="entry name" value="RNA_helicase_ATP-dep_HrpB_C"/>
</dbReference>
<dbReference type="Gene3D" id="3.40.50.300">
    <property type="entry name" value="P-loop containing nucleotide triphosphate hydrolases"/>
    <property type="match status" value="2"/>
</dbReference>
<dbReference type="SMART" id="SM00847">
    <property type="entry name" value="HA2"/>
    <property type="match status" value="1"/>
</dbReference>
<dbReference type="InterPro" id="IPR027417">
    <property type="entry name" value="P-loop_NTPase"/>
</dbReference>
<keyword evidence="1" id="KW-0378">Hydrolase</keyword>
<feature type="domain" description="Helicase ATP-binding" evidence="3">
    <location>
        <begin position="1"/>
        <end position="125"/>
    </location>
</feature>
<dbReference type="PROSITE" id="PS51192">
    <property type="entry name" value="HELICASE_ATP_BIND_1"/>
    <property type="match status" value="1"/>
</dbReference>
<reference evidence="5 6" key="1">
    <citation type="submission" date="2022-12" db="EMBL/GenBank/DDBJ databases">
        <title>Polyphasic characterization of Geotalea uranireducens NIT-SL11 newly isolated from a complex of sewage sludge and microbially reduced graphene oxide.</title>
        <authorList>
            <person name="Xie L."/>
            <person name="Yoshida N."/>
            <person name="Meng L."/>
        </authorList>
    </citation>
    <scope>NUCLEOTIDE SEQUENCE [LARGE SCALE GENOMIC DNA]</scope>
    <source>
        <strain evidence="5 6">NIT-SL11</strain>
    </source>
</reference>
<evidence type="ECO:0000256" key="1">
    <source>
        <dbReference type="ARBA" id="ARBA00022801"/>
    </source>
</evidence>
<dbReference type="InterPro" id="IPR001650">
    <property type="entry name" value="Helicase_C-like"/>
</dbReference>
<dbReference type="CDD" id="cd18791">
    <property type="entry name" value="SF2_C_RHA"/>
    <property type="match status" value="1"/>
</dbReference>
<evidence type="ECO:0000256" key="2">
    <source>
        <dbReference type="ARBA" id="ARBA00022806"/>
    </source>
</evidence>
<dbReference type="NCBIfam" id="TIGR01970">
    <property type="entry name" value="DEAH_box_HrpB"/>
    <property type="match status" value="1"/>
</dbReference>
<dbReference type="InterPro" id="IPR014001">
    <property type="entry name" value="Helicase_ATP-bd"/>
</dbReference>
<protein>
    <submittedName>
        <fullName evidence="5">ATP-dependent helicase HrpB</fullName>
    </submittedName>
</protein>
<evidence type="ECO:0000259" key="3">
    <source>
        <dbReference type="PROSITE" id="PS51192"/>
    </source>
</evidence>
<feature type="domain" description="Helicase C-terminal" evidence="4">
    <location>
        <begin position="150"/>
        <end position="315"/>
    </location>
</feature>
<dbReference type="Pfam" id="PF04408">
    <property type="entry name" value="WHD_HA2"/>
    <property type="match status" value="1"/>
</dbReference>
<dbReference type="PANTHER" id="PTHR43519:SF1">
    <property type="entry name" value="ATP-DEPENDENT RNA HELICASE HRPB"/>
    <property type="match status" value="1"/>
</dbReference>
<keyword evidence="2 5" id="KW-0067">ATP-binding</keyword>
<keyword evidence="6" id="KW-1185">Reference proteome</keyword>
<proteinExistence type="predicted"/>
<gene>
    <name evidence="5" type="primary">hrpB</name>
    <name evidence="5" type="ORF">GURASL_23560</name>
</gene>
<dbReference type="Pfam" id="PF08482">
    <property type="entry name" value="HrpB_C"/>
    <property type="match status" value="1"/>
</dbReference>
<dbReference type="InterPro" id="IPR010225">
    <property type="entry name" value="HrpB"/>
</dbReference>
<dbReference type="Proteomes" id="UP001317705">
    <property type="component" value="Chromosome"/>
</dbReference>
<dbReference type="InterPro" id="IPR048333">
    <property type="entry name" value="HA2_WH"/>
</dbReference>
<evidence type="ECO:0000313" key="6">
    <source>
        <dbReference type="Proteomes" id="UP001317705"/>
    </source>
</evidence>
<dbReference type="InterPro" id="IPR007502">
    <property type="entry name" value="Helicase-assoc_dom"/>
</dbReference>
<dbReference type="PANTHER" id="PTHR43519">
    <property type="entry name" value="ATP-DEPENDENT RNA HELICASE HRPB"/>
    <property type="match status" value="1"/>
</dbReference>
<dbReference type="Gene3D" id="1.20.120.1080">
    <property type="match status" value="1"/>
</dbReference>
<keyword evidence="2 5" id="KW-0547">Nucleotide-binding</keyword>
<dbReference type="GO" id="GO:0004386">
    <property type="term" value="F:helicase activity"/>
    <property type="evidence" value="ECO:0007669"/>
    <property type="project" value="UniProtKB-KW"/>
</dbReference>
<evidence type="ECO:0000313" key="5">
    <source>
        <dbReference type="EMBL" id="BDV43433.1"/>
    </source>
</evidence>